<dbReference type="SMART" id="SM00409">
    <property type="entry name" value="IG"/>
    <property type="match status" value="1"/>
</dbReference>
<dbReference type="InterPro" id="IPR036116">
    <property type="entry name" value="FN3_sf"/>
</dbReference>
<accession>A0A6J2VDQ5</accession>
<dbReference type="InParanoid" id="A0A6J2VDQ5"/>
<dbReference type="PANTHER" id="PTHR48483">
    <property type="entry name" value="INTERLEUKIN-27 SUBUNIT BETA"/>
    <property type="match status" value="1"/>
</dbReference>
<name>A0A6J2VDQ5_CHACN</name>
<evidence type="ECO:0000256" key="1">
    <source>
        <dbReference type="ARBA" id="ARBA00010890"/>
    </source>
</evidence>
<dbReference type="SUPFAM" id="SSF49265">
    <property type="entry name" value="Fibronectin type III"/>
    <property type="match status" value="2"/>
</dbReference>
<dbReference type="OrthoDB" id="6381660at2759"/>
<dbReference type="InterPro" id="IPR053073">
    <property type="entry name" value="IL11/IL27_subunit_beta"/>
</dbReference>
<dbReference type="Pfam" id="PF24031">
    <property type="entry name" value="FN3_IL27B_N"/>
    <property type="match status" value="1"/>
</dbReference>
<gene>
    <name evidence="5" type="primary">ebi3</name>
</gene>
<evidence type="ECO:0000256" key="2">
    <source>
        <dbReference type="ARBA" id="ARBA00023319"/>
    </source>
</evidence>
<dbReference type="SMART" id="SM00408">
    <property type="entry name" value="IGc2"/>
    <property type="match status" value="1"/>
</dbReference>
<evidence type="ECO:0000259" key="3">
    <source>
        <dbReference type="PROSITE" id="PS50853"/>
    </source>
</evidence>
<dbReference type="InterPro" id="IPR056621">
    <property type="entry name" value="FN3_IL27B_N"/>
</dbReference>
<dbReference type="InterPro" id="IPR003961">
    <property type="entry name" value="FN3_dom"/>
</dbReference>
<dbReference type="CTD" id="10148"/>
<evidence type="ECO:0000313" key="5">
    <source>
        <dbReference type="RefSeq" id="XP_030629346.1"/>
    </source>
</evidence>
<dbReference type="SMART" id="SM00060">
    <property type="entry name" value="FN3"/>
    <property type="match status" value="2"/>
</dbReference>
<dbReference type="RefSeq" id="XP_030629346.1">
    <property type="nucleotide sequence ID" value="XM_030773486.1"/>
</dbReference>
<dbReference type="PROSITE" id="PS50853">
    <property type="entry name" value="FN3"/>
    <property type="match status" value="1"/>
</dbReference>
<evidence type="ECO:0000313" key="4">
    <source>
        <dbReference type="Proteomes" id="UP000504632"/>
    </source>
</evidence>
<keyword evidence="2" id="KW-0393">Immunoglobulin domain</keyword>
<dbReference type="AlphaFoldDB" id="A0A6J2VDQ5"/>
<dbReference type="InterPro" id="IPR036179">
    <property type="entry name" value="Ig-like_dom_sf"/>
</dbReference>
<reference evidence="5" key="1">
    <citation type="submission" date="2025-08" db="UniProtKB">
        <authorList>
            <consortium name="RefSeq"/>
        </authorList>
    </citation>
    <scope>IDENTIFICATION</scope>
</reference>
<organism evidence="4 5">
    <name type="scientific">Chanos chanos</name>
    <name type="common">Milkfish</name>
    <name type="synonym">Mugil chanos</name>
    <dbReference type="NCBI Taxonomy" id="29144"/>
    <lineage>
        <taxon>Eukaryota</taxon>
        <taxon>Metazoa</taxon>
        <taxon>Chordata</taxon>
        <taxon>Craniata</taxon>
        <taxon>Vertebrata</taxon>
        <taxon>Euteleostomi</taxon>
        <taxon>Actinopterygii</taxon>
        <taxon>Neopterygii</taxon>
        <taxon>Teleostei</taxon>
        <taxon>Ostariophysi</taxon>
        <taxon>Gonorynchiformes</taxon>
        <taxon>Chanidae</taxon>
        <taxon>Chanos</taxon>
    </lineage>
</organism>
<dbReference type="GeneID" id="115811329"/>
<dbReference type="InterPro" id="IPR003599">
    <property type="entry name" value="Ig_sub"/>
</dbReference>
<dbReference type="Pfam" id="PF00041">
    <property type="entry name" value="fn3"/>
    <property type="match status" value="1"/>
</dbReference>
<dbReference type="SUPFAM" id="SSF48726">
    <property type="entry name" value="Immunoglobulin"/>
    <property type="match status" value="1"/>
</dbReference>
<dbReference type="CDD" id="cd00063">
    <property type="entry name" value="FN3"/>
    <property type="match status" value="1"/>
</dbReference>
<dbReference type="Gene3D" id="2.60.40.10">
    <property type="entry name" value="Immunoglobulins"/>
    <property type="match status" value="3"/>
</dbReference>
<dbReference type="PANTHER" id="PTHR48483:SF2">
    <property type="entry name" value="INTERLEUKIN-27 SUBUNIT BETA"/>
    <property type="match status" value="1"/>
</dbReference>
<protein>
    <submittedName>
        <fullName evidence="5">Interleukin-27 subunit beta</fullName>
    </submittedName>
</protein>
<sequence length="302" mass="33607">MFTQDFRHICIIISIISGVLRNSSSSLLKDQKTVKDVYGAIGSDVELPCEGRDGGEVEWKLNGLVVSSGPVLTLHNVSLKDQGNYTCQSLSGDHVLTAVLQLGYPPSPPVVQCWSPTYPLKVICSWTGESSPLLPTHYITTYRDLKSEVHPCKRSSELVNECVLEGLEELFSSDPYLFNITTVNPLGSTIRILPIVLEHIVKPDPPVNVRVTLLPRRKLSVEWDPPPTWLEHFPLKYTVHYSWHQNGSNRKITLGPFESKSMNISGLAAGRTYQIQISAKDFLDQGQSSSWSQPVNISLPSR</sequence>
<dbReference type="InterPro" id="IPR013783">
    <property type="entry name" value="Ig-like_fold"/>
</dbReference>
<proteinExistence type="inferred from homology"/>
<dbReference type="InterPro" id="IPR003598">
    <property type="entry name" value="Ig_sub2"/>
</dbReference>
<keyword evidence="4" id="KW-1185">Reference proteome</keyword>
<feature type="domain" description="Fibronectin type-III" evidence="3">
    <location>
        <begin position="205"/>
        <end position="302"/>
    </location>
</feature>
<dbReference type="Proteomes" id="UP000504632">
    <property type="component" value="Chromosome 5"/>
</dbReference>
<comment type="similarity">
    <text evidence="1">Belongs to the type I cytokine receptor family. Type 3 subfamily.</text>
</comment>